<evidence type="ECO:0000259" key="5">
    <source>
        <dbReference type="PROSITE" id="PS50893"/>
    </source>
</evidence>
<evidence type="ECO:0000256" key="3">
    <source>
        <dbReference type="ARBA" id="ARBA00022741"/>
    </source>
</evidence>
<dbReference type="PANTHER" id="PTHR43776">
    <property type="entry name" value="TRANSPORT ATP-BINDING PROTEIN"/>
    <property type="match status" value="1"/>
</dbReference>
<dbReference type="InterPro" id="IPR017871">
    <property type="entry name" value="ABC_transporter-like_CS"/>
</dbReference>
<dbReference type="InterPro" id="IPR027417">
    <property type="entry name" value="P-loop_NTPase"/>
</dbReference>
<dbReference type="OMA" id="CDRTVHW"/>
<name>A0A328Q4G7_9EURY</name>
<evidence type="ECO:0000256" key="1">
    <source>
        <dbReference type="ARBA" id="ARBA00005417"/>
    </source>
</evidence>
<dbReference type="Pfam" id="PF00005">
    <property type="entry name" value="ABC_tran"/>
    <property type="match status" value="1"/>
</dbReference>
<dbReference type="AlphaFoldDB" id="A0A328Q4G7"/>
<dbReference type="PANTHER" id="PTHR43776:SF7">
    <property type="entry name" value="D,D-DIPEPTIDE TRANSPORT ATP-BINDING PROTEIN DDPF-RELATED"/>
    <property type="match status" value="1"/>
</dbReference>
<dbReference type="Gene3D" id="3.40.50.300">
    <property type="entry name" value="P-loop containing nucleotide triphosphate hydrolases"/>
    <property type="match status" value="1"/>
</dbReference>
<evidence type="ECO:0000313" key="6">
    <source>
        <dbReference type="EMBL" id="RAP03135.1"/>
    </source>
</evidence>
<organism evidence="6 7">
    <name type="scientific">Methanosphaera stadtmanae</name>
    <dbReference type="NCBI Taxonomy" id="2317"/>
    <lineage>
        <taxon>Archaea</taxon>
        <taxon>Methanobacteriati</taxon>
        <taxon>Methanobacteriota</taxon>
        <taxon>Methanomada group</taxon>
        <taxon>Methanobacteria</taxon>
        <taxon>Methanobacteriales</taxon>
        <taxon>Methanobacteriaceae</taxon>
        <taxon>Methanosphaera</taxon>
    </lineage>
</organism>
<dbReference type="SMART" id="SM00382">
    <property type="entry name" value="AAA"/>
    <property type="match status" value="1"/>
</dbReference>
<feature type="domain" description="ABC transporter" evidence="5">
    <location>
        <begin position="4"/>
        <end position="200"/>
    </location>
</feature>
<keyword evidence="2" id="KW-0813">Transport</keyword>
<dbReference type="GO" id="GO:0016887">
    <property type="term" value="F:ATP hydrolysis activity"/>
    <property type="evidence" value="ECO:0007669"/>
    <property type="project" value="InterPro"/>
</dbReference>
<comment type="similarity">
    <text evidence="1">Belongs to the ABC transporter superfamily.</text>
</comment>
<gene>
    <name evidence="6" type="ORF">CA615_04020</name>
</gene>
<dbReference type="GO" id="GO:0005524">
    <property type="term" value="F:ATP binding"/>
    <property type="evidence" value="ECO:0007669"/>
    <property type="project" value="UniProtKB-KW"/>
</dbReference>
<dbReference type="InterPro" id="IPR050319">
    <property type="entry name" value="ABC_transp_ATP-bind"/>
</dbReference>
<proteinExistence type="inferred from homology"/>
<dbReference type="InterPro" id="IPR003439">
    <property type="entry name" value="ABC_transporter-like_ATP-bd"/>
</dbReference>
<protein>
    <submittedName>
        <fullName evidence="6">Nickel ABC transporter ATP-binding protein</fullName>
    </submittedName>
</protein>
<evidence type="ECO:0000256" key="2">
    <source>
        <dbReference type="ARBA" id="ARBA00022448"/>
    </source>
</evidence>
<dbReference type="SUPFAM" id="SSF52540">
    <property type="entry name" value="P-loop containing nucleoside triphosphate hydrolases"/>
    <property type="match status" value="1"/>
</dbReference>
<evidence type="ECO:0000313" key="7">
    <source>
        <dbReference type="Proteomes" id="UP000248557"/>
    </source>
</evidence>
<dbReference type="GO" id="GO:0055085">
    <property type="term" value="P:transmembrane transport"/>
    <property type="evidence" value="ECO:0007669"/>
    <property type="project" value="UniProtKB-ARBA"/>
</dbReference>
<accession>A0A328Q4G7</accession>
<dbReference type="PROSITE" id="PS00211">
    <property type="entry name" value="ABC_TRANSPORTER_1"/>
    <property type="match status" value="1"/>
</dbReference>
<dbReference type="InterPro" id="IPR003593">
    <property type="entry name" value="AAA+_ATPase"/>
</dbReference>
<keyword evidence="3" id="KW-0547">Nucleotide-binding</keyword>
<sequence length="202" mass="23388">MNTLKIENISFKYRDDRELLSNINFQLNNNEVVGLFGDSGSGKSTLCKVMSGYLENYKGNITLNNKPIEDGFNPVQLIFQHPEKVMNPRWNMKKILNESWMPDKKILDDFGIKKEWFKRYPSELSGGELQRFSILRSLNPKTKFIIADEITTMLDCVTQVQIWTSLLKIAKENEVGILVVSHDHNLLNRITDKIIYFNDLNG</sequence>
<dbReference type="GeneID" id="3855771"/>
<comment type="caution">
    <text evidence="6">The sequence shown here is derived from an EMBL/GenBank/DDBJ whole genome shotgun (WGS) entry which is preliminary data.</text>
</comment>
<evidence type="ECO:0000256" key="4">
    <source>
        <dbReference type="ARBA" id="ARBA00022840"/>
    </source>
</evidence>
<reference evidence="6 7" key="1">
    <citation type="submission" date="2017-05" db="EMBL/GenBank/DDBJ databases">
        <title>Host range expansion of the Methanosphaera genus to humans and monogastric animals involves recent and extensive reduction in genome content.</title>
        <authorList>
            <person name="Hoedt E.C."/>
            <person name="Volmer J.G."/>
            <person name="Parks D.H."/>
            <person name="Rosewarne C.P."/>
            <person name="Denman S.E."/>
            <person name="Mcsweeney C.S."/>
            <person name="O Cuiv P."/>
            <person name="Hugenholtz P."/>
            <person name="Tyson G.W."/>
            <person name="Morrison M."/>
        </authorList>
    </citation>
    <scope>NUCLEOTIDE SEQUENCE [LARGE SCALE GENOMIC DNA]</scope>
    <source>
        <strain evidence="6 7">PA5</strain>
    </source>
</reference>
<dbReference type="Proteomes" id="UP000248557">
    <property type="component" value="Unassembled WGS sequence"/>
</dbReference>
<keyword evidence="4 6" id="KW-0067">ATP-binding</keyword>
<dbReference type="PROSITE" id="PS50893">
    <property type="entry name" value="ABC_TRANSPORTER_2"/>
    <property type="match status" value="1"/>
</dbReference>
<dbReference type="EMBL" id="NGJK01000043">
    <property type="protein sequence ID" value="RAP03135.1"/>
    <property type="molecule type" value="Genomic_DNA"/>
</dbReference>
<dbReference type="RefSeq" id="WP_011406401.1">
    <property type="nucleotide sequence ID" value="NZ_CATZNA010000063.1"/>
</dbReference>